<reference evidence="2" key="1">
    <citation type="submission" date="2022-10" db="EMBL/GenBank/DDBJ databases">
        <title>The WGS of Solirubrobacter ginsenosidimutans DSM 21036.</title>
        <authorList>
            <person name="Jiang Z."/>
        </authorList>
    </citation>
    <scope>NUCLEOTIDE SEQUENCE</scope>
    <source>
        <strain evidence="2">DSM 21036</strain>
    </source>
</reference>
<dbReference type="AlphaFoldDB" id="A0A9X3MUU3"/>
<accession>A0A9X3MUU3</accession>
<dbReference type="GO" id="GO:0016705">
    <property type="term" value="F:oxidoreductase activity, acting on paired donors, with incorporation or reduction of molecular oxygen"/>
    <property type="evidence" value="ECO:0007669"/>
    <property type="project" value="InterPro"/>
</dbReference>
<evidence type="ECO:0000313" key="3">
    <source>
        <dbReference type="Proteomes" id="UP001149140"/>
    </source>
</evidence>
<dbReference type="InterPro" id="IPR050564">
    <property type="entry name" value="F420-G6PD/mer"/>
</dbReference>
<dbReference type="EMBL" id="JAPDOD010000021">
    <property type="protein sequence ID" value="MDA0162910.1"/>
    <property type="molecule type" value="Genomic_DNA"/>
</dbReference>
<feature type="domain" description="Luciferase-like" evidence="1">
    <location>
        <begin position="18"/>
        <end position="211"/>
    </location>
</feature>
<dbReference type="Pfam" id="PF00296">
    <property type="entry name" value="Bac_luciferase"/>
    <property type="match status" value="1"/>
</dbReference>
<dbReference type="Proteomes" id="UP001149140">
    <property type="component" value="Unassembled WGS sequence"/>
</dbReference>
<evidence type="ECO:0000313" key="2">
    <source>
        <dbReference type="EMBL" id="MDA0162910.1"/>
    </source>
</evidence>
<dbReference type="Gene3D" id="3.20.20.30">
    <property type="entry name" value="Luciferase-like domain"/>
    <property type="match status" value="2"/>
</dbReference>
<sequence length="280" mass="29904">MDLGVHLPLLAFAGEPLSAERVGDVAETARECGFAALAANDHLVFQRPWLDGPTALASVIERSGSMTLATTASLAVVRGPVAVAKALAATDLLSGGRLIAAIGAGSSRHDYEAVGIPFEERWARYDEALKALRALLEGTGIPLWVASWGSKAGLRRVAAAGDGWLASAYNTTPERFAAGLTQLGDVPNALATMWTWVTDDRASAERMLRDVLAPMLGREPEVLRATTCIGSPEHCAELLSRYAQAGCRRVYLWPLGDERRQVERIAAAYPPSPDPPIIHD</sequence>
<proteinExistence type="predicted"/>
<evidence type="ECO:0000259" key="1">
    <source>
        <dbReference type="Pfam" id="PF00296"/>
    </source>
</evidence>
<dbReference type="SUPFAM" id="SSF51679">
    <property type="entry name" value="Bacterial luciferase-like"/>
    <property type="match status" value="1"/>
</dbReference>
<keyword evidence="3" id="KW-1185">Reference proteome</keyword>
<protein>
    <submittedName>
        <fullName evidence="2">LLM class flavin-dependent oxidoreductase</fullName>
    </submittedName>
</protein>
<dbReference type="PANTHER" id="PTHR43244:SF2">
    <property type="entry name" value="CONSERVED HYPOTHETICAL ALANINE AND PROLINE-RICH PROTEIN"/>
    <property type="match status" value="1"/>
</dbReference>
<dbReference type="InterPro" id="IPR036661">
    <property type="entry name" value="Luciferase-like_sf"/>
</dbReference>
<name>A0A9X3MUU3_9ACTN</name>
<dbReference type="InterPro" id="IPR011251">
    <property type="entry name" value="Luciferase-like_dom"/>
</dbReference>
<comment type="caution">
    <text evidence="2">The sequence shown here is derived from an EMBL/GenBank/DDBJ whole genome shotgun (WGS) entry which is preliminary data.</text>
</comment>
<dbReference type="PANTHER" id="PTHR43244">
    <property type="match status" value="1"/>
</dbReference>
<organism evidence="2 3">
    <name type="scientific">Solirubrobacter ginsenosidimutans</name>
    <dbReference type="NCBI Taxonomy" id="490573"/>
    <lineage>
        <taxon>Bacteria</taxon>
        <taxon>Bacillati</taxon>
        <taxon>Actinomycetota</taxon>
        <taxon>Thermoleophilia</taxon>
        <taxon>Solirubrobacterales</taxon>
        <taxon>Solirubrobacteraceae</taxon>
        <taxon>Solirubrobacter</taxon>
    </lineage>
</organism>
<dbReference type="RefSeq" id="WP_270042150.1">
    <property type="nucleotide sequence ID" value="NZ_JAPDOD010000021.1"/>
</dbReference>
<gene>
    <name evidence="2" type="ORF">OM076_21740</name>
</gene>